<protein>
    <submittedName>
        <fullName evidence="1">Uncharacterized protein</fullName>
    </submittedName>
</protein>
<sequence length="105" mass="11661">MLRAGHRFRSGILRRQDLLDLVSGAAEAKHAAMLVGLAEDIGGQLLAKIREKGAARTLAEDRDMIMQCMRDSDPEHWDRFVESQQKARANIQLAGKQGYESAVVD</sequence>
<dbReference type="STRING" id="1399860.A0A2C5XDW0"/>
<evidence type="ECO:0000313" key="2">
    <source>
        <dbReference type="Proteomes" id="UP000226192"/>
    </source>
</evidence>
<name>A0A2C5XDW0_9HYPO</name>
<organism evidence="1 2">
    <name type="scientific">Ophiocordyceps australis</name>
    <dbReference type="NCBI Taxonomy" id="1399860"/>
    <lineage>
        <taxon>Eukaryota</taxon>
        <taxon>Fungi</taxon>
        <taxon>Dikarya</taxon>
        <taxon>Ascomycota</taxon>
        <taxon>Pezizomycotina</taxon>
        <taxon>Sordariomycetes</taxon>
        <taxon>Hypocreomycetidae</taxon>
        <taxon>Hypocreales</taxon>
        <taxon>Ophiocordycipitaceae</taxon>
        <taxon>Ophiocordyceps</taxon>
    </lineage>
</organism>
<gene>
    <name evidence="1" type="ORF">CDD81_3953</name>
</gene>
<comment type="caution">
    <text evidence="1">The sequence shown here is derived from an EMBL/GenBank/DDBJ whole genome shotgun (WGS) entry which is preliminary data.</text>
</comment>
<evidence type="ECO:0000313" key="1">
    <source>
        <dbReference type="EMBL" id="PHH59008.1"/>
    </source>
</evidence>
<proteinExistence type="predicted"/>
<accession>A0A2C5XDW0</accession>
<dbReference type="AlphaFoldDB" id="A0A2C5XDW0"/>
<keyword evidence="2" id="KW-1185">Reference proteome</keyword>
<dbReference type="OrthoDB" id="8436363at2759"/>
<reference evidence="1 2" key="1">
    <citation type="submission" date="2017-06" db="EMBL/GenBank/DDBJ databases">
        <title>Ant-infecting Ophiocordyceps genomes reveal a high diversity of potential behavioral manipulation genes and a possible major role for enterotoxins.</title>
        <authorList>
            <person name="De Bekker C."/>
            <person name="Evans H.C."/>
            <person name="Brachmann A."/>
            <person name="Hughes D.P."/>
        </authorList>
    </citation>
    <scope>NUCLEOTIDE SEQUENCE [LARGE SCALE GENOMIC DNA]</scope>
    <source>
        <strain evidence="1 2">Map64</strain>
    </source>
</reference>
<dbReference type="Proteomes" id="UP000226192">
    <property type="component" value="Unassembled WGS sequence"/>
</dbReference>
<dbReference type="EMBL" id="NJET01000254">
    <property type="protein sequence ID" value="PHH59008.1"/>
    <property type="molecule type" value="Genomic_DNA"/>
</dbReference>